<evidence type="ECO:0000313" key="1">
    <source>
        <dbReference type="EMBL" id="CAA7014626.1"/>
    </source>
</evidence>
<comment type="caution">
    <text evidence="1">The sequence shown here is derived from an EMBL/GenBank/DDBJ whole genome shotgun (WGS) entry which is preliminary data.</text>
</comment>
<evidence type="ECO:0000313" key="2">
    <source>
        <dbReference type="Proteomes" id="UP000467841"/>
    </source>
</evidence>
<protein>
    <submittedName>
        <fullName evidence="1">Uncharacterized protein</fullName>
    </submittedName>
</protein>
<dbReference type="PANTHER" id="PTHR11697">
    <property type="entry name" value="GENERAL TRANSCRIPTION FACTOR 2-RELATED ZINC FINGER PROTEIN"/>
    <property type="match status" value="1"/>
</dbReference>
<dbReference type="OrthoDB" id="6778351at2759"/>
<sequence length="162" mass="19231">MSLVESTKRELQKLKDDGWDSLMTKVSSFCMKHDAEMLIMEEDFVDPRKPRKRTNITNMRQYKINCFYAVLDLQLQEFNDRFTEVNTDLLICMASLSPVDSFHDFDKEKLVRLAKFYPDDFSYGELLSLEQHLDIYIDNIRRDERFKSLNSLGDLSYLMVET</sequence>
<reference evidence="1" key="1">
    <citation type="submission" date="2020-01" db="EMBL/GenBank/DDBJ databases">
        <authorList>
            <person name="Mishra B."/>
        </authorList>
    </citation>
    <scope>NUCLEOTIDE SEQUENCE [LARGE SCALE GENOMIC DNA]</scope>
</reference>
<dbReference type="PANTHER" id="PTHR11697:SF230">
    <property type="entry name" value="ZINC FINGER, MYM DOMAIN CONTAINING 1"/>
    <property type="match status" value="1"/>
</dbReference>
<keyword evidence="2" id="KW-1185">Reference proteome</keyword>
<dbReference type="AlphaFoldDB" id="A0A6D2HIN2"/>
<gene>
    <name evidence="1" type="ORF">MERR_LOCUS1861</name>
</gene>
<dbReference type="EMBL" id="CACVBM020000111">
    <property type="protein sequence ID" value="CAA7014626.1"/>
    <property type="molecule type" value="Genomic_DNA"/>
</dbReference>
<organism evidence="1 2">
    <name type="scientific">Microthlaspi erraticum</name>
    <dbReference type="NCBI Taxonomy" id="1685480"/>
    <lineage>
        <taxon>Eukaryota</taxon>
        <taxon>Viridiplantae</taxon>
        <taxon>Streptophyta</taxon>
        <taxon>Embryophyta</taxon>
        <taxon>Tracheophyta</taxon>
        <taxon>Spermatophyta</taxon>
        <taxon>Magnoliopsida</taxon>
        <taxon>eudicotyledons</taxon>
        <taxon>Gunneridae</taxon>
        <taxon>Pentapetalae</taxon>
        <taxon>rosids</taxon>
        <taxon>malvids</taxon>
        <taxon>Brassicales</taxon>
        <taxon>Brassicaceae</taxon>
        <taxon>Coluteocarpeae</taxon>
        <taxon>Microthlaspi</taxon>
    </lineage>
</organism>
<name>A0A6D2HIN2_9BRAS</name>
<proteinExistence type="predicted"/>
<dbReference type="Proteomes" id="UP000467841">
    <property type="component" value="Unassembled WGS sequence"/>
</dbReference>
<accession>A0A6D2HIN2</accession>
<dbReference type="InterPro" id="IPR055298">
    <property type="entry name" value="AtLOH3-like"/>
</dbReference>